<organism evidence="1 2">
    <name type="scientific">Plakobranchus ocellatus</name>
    <dbReference type="NCBI Taxonomy" id="259542"/>
    <lineage>
        <taxon>Eukaryota</taxon>
        <taxon>Metazoa</taxon>
        <taxon>Spiralia</taxon>
        <taxon>Lophotrochozoa</taxon>
        <taxon>Mollusca</taxon>
        <taxon>Gastropoda</taxon>
        <taxon>Heterobranchia</taxon>
        <taxon>Euthyneura</taxon>
        <taxon>Panpulmonata</taxon>
        <taxon>Sacoglossa</taxon>
        <taxon>Placobranchoidea</taxon>
        <taxon>Plakobranchidae</taxon>
        <taxon>Plakobranchus</taxon>
    </lineage>
</organism>
<keyword evidence="2" id="KW-1185">Reference proteome</keyword>
<name>A0AAV3ZTN1_9GAST</name>
<dbReference type="SUPFAM" id="SSF101898">
    <property type="entry name" value="NHL repeat"/>
    <property type="match status" value="1"/>
</dbReference>
<dbReference type="Gene3D" id="2.120.10.30">
    <property type="entry name" value="TolB, C-terminal domain"/>
    <property type="match status" value="1"/>
</dbReference>
<comment type="caution">
    <text evidence="1">The sequence shown here is derived from an EMBL/GenBank/DDBJ whole genome shotgun (WGS) entry which is preliminary data.</text>
</comment>
<dbReference type="AlphaFoldDB" id="A0AAV3ZTN1"/>
<evidence type="ECO:0000313" key="1">
    <source>
        <dbReference type="EMBL" id="GFN97989.1"/>
    </source>
</evidence>
<evidence type="ECO:0000313" key="2">
    <source>
        <dbReference type="Proteomes" id="UP000735302"/>
    </source>
</evidence>
<sequence>PQIPCPRAVAIASDGSVLVTNESNKTLHMLSSRGSWIKQLWSVPSGRDQQGALYAISMDRNVCACITTNGSVYLLDYSFQIYNTSSSKLEEQIKNECVNYAESAC</sequence>
<evidence type="ECO:0008006" key="3">
    <source>
        <dbReference type="Google" id="ProtNLM"/>
    </source>
</evidence>
<dbReference type="EMBL" id="BLXT01002831">
    <property type="protein sequence ID" value="GFN97989.1"/>
    <property type="molecule type" value="Genomic_DNA"/>
</dbReference>
<accession>A0AAV3ZTN1</accession>
<dbReference type="InterPro" id="IPR011042">
    <property type="entry name" value="6-blade_b-propeller_TolB-like"/>
</dbReference>
<protein>
    <recommendedName>
        <fullName evidence="3">Cirhin</fullName>
    </recommendedName>
</protein>
<proteinExistence type="predicted"/>
<dbReference type="Proteomes" id="UP000735302">
    <property type="component" value="Unassembled WGS sequence"/>
</dbReference>
<feature type="non-terminal residue" evidence="1">
    <location>
        <position position="1"/>
    </location>
</feature>
<gene>
    <name evidence="1" type="ORF">PoB_002449500</name>
</gene>
<reference evidence="1 2" key="1">
    <citation type="journal article" date="2021" name="Elife">
        <title>Chloroplast acquisition without the gene transfer in kleptoplastic sea slugs, Plakobranchus ocellatus.</title>
        <authorList>
            <person name="Maeda T."/>
            <person name="Takahashi S."/>
            <person name="Yoshida T."/>
            <person name="Shimamura S."/>
            <person name="Takaki Y."/>
            <person name="Nagai Y."/>
            <person name="Toyoda A."/>
            <person name="Suzuki Y."/>
            <person name="Arimoto A."/>
            <person name="Ishii H."/>
            <person name="Satoh N."/>
            <person name="Nishiyama T."/>
            <person name="Hasebe M."/>
            <person name="Maruyama T."/>
            <person name="Minagawa J."/>
            <person name="Obokata J."/>
            <person name="Shigenobu S."/>
        </authorList>
    </citation>
    <scope>NUCLEOTIDE SEQUENCE [LARGE SCALE GENOMIC DNA]</scope>
</reference>